<dbReference type="EMBL" id="BTGU01005335">
    <property type="protein sequence ID" value="GMN21970.1"/>
    <property type="molecule type" value="Genomic_DNA"/>
</dbReference>
<dbReference type="Gramene" id="FCD_00018519-RA">
    <property type="protein sequence ID" value="FCD_00018519-RA:cds"/>
    <property type="gene ID" value="FCD_00018519"/>
</dbReference>
<dbReference type="EMBL" id="BTGU01005338">
    <property type="protein sequence ID" value="GMN22031.1"/>
    <property type="molecule type" value="Genomic_DNA"/>
</dbReference>
<dbReference type="EMBL" id="BTGU01005337">
    <property type="protein sequence ID" value="GMN22012.1"/>
    <property type="molecule type" value="Genomic_DNA"/>
</dbReference>
<dbReference type="Proteomes" id="UP001187192">
    <property type="component" value="Unassembled WGS sequence"/>
</dbReference>
<keyword evidence="1" id="KW-1133">Transmembrane helix</keyword>
<evidence type="ECO:0000313" key="5">
    <source>
        <dbReference type="EMBL" id="GMN22031.1"/>
    </source>
</evidence>
<evidence type="ECO:0000313" key="3">
    <source>
        <dbReference type="EMBL" id="GMN21993.1"/>
    </source>
</evidence>
<keyword evidence="1" id="KW-0472">Membrane</keyword>
<dbReference type="EMBL" id="BTGU01005336">
    <property type="protein sequence ID" value="GMN21993.1"/>
    <property type="molecule type" value="Genomic_DNA"/>
</dbReference>
<gene>
    <name evidence="2" type="ORF">TIFTF001_047346</name>
    <name evidence="3" type="ORF">TIFTF001_047351</name>
    <name evidence="4" type="ORF">TIFTF001_047356</name>
    <name evidence="5" type="ORF">TIFTF001_047361</name>
</gene>
<keyword evidence="6" id="KW-1185">Reference proteome</keyword>
<reference evidence="5" key="1">
    <citation type="submission" date="2023-07" db="EMBL/GenBank/DDBJ databases">
        <title>draft genome sequence of fig (Ficus carica).</title>
        <authorList>
            <person name="Takahashi T."/>
            <person name="Nishimura K."/>
        </authorList>
    </citation>
    <scope>NUCLEOTIDE SEQUENCE</scope>
</reference>
<evidence type="ECO:0000313" key="6">
    <source>
        <dbReference type="Proteomes" id="UP001187192"/>
    </source>
</evidence>
<feature type="transmembrane region" description="Helical" evidence="1">
    <location>
        <begin position="20"/>
        <end position="39"/>
    </location>
</feature>
<comment type="caution">
    <text evidence="5">The sequence shown here is derived from an EMBL/GenBank/DDBJ whole genome shotgun (WGS) entry which is preliminary data.</text>
</comment>
<evidence type="ECO:0000313" key="4">
    <source>
        <dbReference type="EMBL" id="GMN22012.1"/>
    </source>
</evidence>
<dbReference type="AlphaFoldDB" id="A0AA88CMA7"/>
<keyword evidence="1" id="KW-0812">Transmembrane</keyword>
<organism evidence="5 6">
    <name type="scientific">Ficus carica</name>
    <name type="common">Common fig</name>
    <dbReference type="NCBI Taxonomy" id="3494"/>
    <lineage>
        <taxon>Eukaryota</taxon>
        <taxon>Viridiplantae</taxon>
        <taxon>Streptophyta</taxon>
        <taxon>Embryophyta</taxon>
        <taxon>Tracheophyta</taxon>
        <taxon>Spermatophyta</taxon>
        <taxon>Magnoliopsida</taxon>
        <taxon>eudicotyledons</taxon>
        <taxon>Gunneridae</taxon>
        <taxon>Pentapetalae</taxon>
        <taxon>rosids</taxon>
        <taxon>fabids</taxon>
        <taxon>Rosales</taxon>
        <taxon>Moraceae</taxon>
        <taxon>Ficeae</taxon>
        <taxon>Ficus</taxon>
    </lineage>
</organism>
<evidence type="ECO:0000313" key="2">
    <source>
        <dbReference type="EMBL" id="GMN21970.1"/>
    </source>
</evidence>
<protein>
    <submittedName>
        <fullName evidence="5">Uncharacterized protein</fullName>
    </submittedName>
</protein>
<sequence>MLWVLVLLEHFPAVPMGTGFPLVAIPVIYVLGFGFALLILRLPFPLVAIPVIHVMGFGFVRLILRPSHLLPFLGCYPRDSCFGFWFCLSIFQKIRNRAIPLGCYPRDSFAAIGQFFLGLALFGTFN</sequence>
<name>A0AA88CMA7_FICCA</name>
<evidence type="ECO:0000256" key="1">
    <source>
        <dbReference type="SAM" id="Phobius"/>
    </source>
</evidence>
<feature type="transmembrane region" description="Helical" evidence="1">
    <location>
        <begin position="46"/>
        <end position="64"/>
    </location>
</feature>
<feature type="transmembrane region" description="Helical" evidence="1">
    <location>
        <begin position="103"/>
        <end position="125"/>
    </location>
</feature>
<proteinExistence type="predicted"/>
<accession>A0AA88CMA7</accession>